<name>A0A1G6U4T5_9SPHI</name>
<dbReference type="EMBL" id="FNAI01000001">
    <property type="protein sequence ID" value="SDD36303.1"/>
    <property type="molecule type" value="Genomic_DNA"/>
</dbReference>
<evidence type="ECO:0000313" key="2">
    <source>
        <dbReference type="Proteomes" id="UP000199072"/>
    </source>
</evidence>
<accession>A0A1G6U4T5</accession>
<proteinExistence type="predicted"/>
<protein>
    <submittedName>
        <fullName evidence="1">Uncharacterized protein</fullName>
    </submittedName>
</protein>
<evidence type="ECO:0000313" key="1">
    <source>
        <dbReference type="EMBL" id="SDD36303.1"/>
    </source>
</evidence>
<gene>
    <name evidence="1" type="ORF">SAMN05216464_101531</name>
</gene>
<reference evidence="1 2" key="1">
    <citation type="submission" date="2016-10" db="EMBL/GenBank/DDBJ databases">
        <authorList>
            <person name="de Groot N.N."/>
        </authorList>
    </citation>
    <scope>NUCLEOTIDE SEQUENCE [LARGE SCALE GENOMIC DNA]</scope>
    <source>
        <strain evidence="1 2">47C3B</strain>
    </source>
</reference>
<keyword evidence="2" id="KW-1185">Reference proteome</keyword>
<dbReference type="Proteomes" id="UP000199072">
    <property type="component" value="Unassembled WGS sequence"/>
</dbReference>
<dbReference type="AlphaFoldDB" id="A0A1G6U4T5"/>
<organism evidence="1 2">
    <name type="scientific">Mucilaginibacter pineti</name>
    <dbReference type="NCBI Taxonomy" id="1391627"/>
    <lineage>
        <taxon>Bacteria</taxon>
        <taxon>Pseudomonadati</taxon>
        <taxon>Bacteroidota</taxon>
        <taxon>Sphingobacteriia</taxon>
        <taxon>Sphingobacteriales</taxon>
        <taxon>Sphingobacteriaceae</taxon>
        <taxon>Mucilaginibacter</taxon>
    </lineage>
</organism>
<sequence>MLYLRVNISYINNYKCYTRVKSTFIPSLRVKRAKYQHVYYINPKPIIYQLKTRVICFPDHEKIVLLLNEVRYTKQLQSIAKY</sequence>
<dbReference type="STRING" id="1391627.SAMN05216464_101531"/>